<dbReference type="PANTHER" id="PTHR24321:SF8">
    <property type="entry name" value="ESTRADIOL 17-BETA-DEHYDROGENASE 8-RELATED"/>
    <property type="match status" value="1"/>
</dbReference>
<dbReference type="GO" id="GO:0008206">
    <property type="term" value="P:bile acid metabolic process"/>
    <property type="evidence" value="ECO:0007669"/>
    <property type="project" value="UniProtKB-ARBA"/>
</dbReference>
<dbReference type="EMBL" id="LCZJ02000037">
    <property type="protein sequence ID" value="KTD84059.1"/>
    <property type="molecule type" value="Genomic_DNA"/>
</dbReference>
<proteinExistence type="inferred from homology"/>
<dbReference type="PANTHER" id="PTHR24321">
    <property type="entry name" value="DEHYDROGENASES, SHORT CHAIN"/>
    <property type="match status" value="1"/>
</dbReference>
<dbReference type="OrthoDB" id="286404at2"/>
<keyword evidence="2" id="KW-0560">Oxidoreductase</keyword>
<dbReference type="InterPro" id="IPR020904">
    <property type="entry name" value="Sc_DH/Rdtase_CS"/>
</dbReference>
<dbReference type="NCBIfam" id="NF005559">
    <property type="entry name" value="PRK07231.1"/>
    <property type="match status" value="1"/>
</dbReference>
<organism evidence="3 4">
    <name type="scientific">Paenibacillus etheri</name>
    <dbReference type="NCBI Taxonomy" id="1306852"/>
    <lineage>
        <taxon>Bacteria</taxon>
        <taxon>Bacillati</taxon>
        <taxon>Bacillota</taxon>
        <taxon>Bacilli</taxon>
        <taxon>Bacillales</taxon>
        <taxon>Paenibacillaceae</taxon>
        <taxon>Paenibacillus</taxon>
    </lineage>
</organism>
<dbReference type="InterPro" id="IPR036291">
    <property type="entry name" value="NAD(P)-bd_dom_sf"/>
</dbReference>
<accession>A0A0W1ARV9</accession>
<evidence type="ECO:0000313" key="4">
    <source>
        <dbReference type="Proteomes" id="UP000054709"/>
    </source>
</evidence>
<sequence>MNRLTNKVAIITGAGSGMGREEALLLSKEGATVVATDINEAAVQAVVKEIEANGGQAAAYAHNVASEKDWIKVVEDVISKFGKIDILVNNAGISFPVQLLESTVDQWNKVMNINVSSVFLGMKHVVPQMKNNKGGSIVNISSIAGLTGSSGAGAYTASKGAVRMLSKAAAVDFGKDNIRVNSVHPGFIETPMSAEFVNDERMHSFFMSQTALPRVGRASEVAEAVLFLASDEASYITGVELPVDGGVVAK</sequence>
<evidence type="ECO:0000313" key="3">
    <source>
        <dbReference type="EMBL" id="KTD84059.1"/>
    </source>
</evidence>
<dbReference type="Pfam" id="PF13561">
    <property type="entry name" value="adh_short_C2"/>
    <property type="match status" value="1"/>
</dbReference>
<dbReference type="GO" id="GO:0016491">
    <property type="term" value="F:oxidoreductase activity"/>
    <property type="evidence" value="ECO:0007669"/>
    <property type="project" value="UniProtKB-KW"/>
</dbReference>
<comment type="caution">
    <text evidence="3">The sequence shown here is derived from an EMBL/GenBank/DDBJ whole genome shotgun (WGS) entry which is preliminary data.</text>
</comment>
<gene>
    <name evidence="3" type="ORF">UQ64_28270</name>
</gene>
<dbReference type="FunFam" id="3.40.50.720:FF:000084">
    <property type="entry name" value="Short-chain dehydrogenase reductase"/>
    <property type="match status" value="1"/>
</dbReference>
<dbReference type="SUPFAM" id="SSF51735">
    <property type="entry name" value="NAD(P)-binding Rossmann-fold domains"/>
    <property type="match status" value="1"/>
</dbReference>
<evidence type="ECO:0000256" key="1">
    <source>
        <dbReference type="ARBA" id="ARBA00006484"/>
    </source>
</evidence>
<name>A0A0W1ARV9_9BACL</name>
<evidence type="ECO:0000256" key="2">
    <source>
        <dbReference type="ARBA" id="ARBA00023002"/>
    </source>
</evidence>
<dbReference type="RefSeq" id="WP_060626131.1">
    <property type="nucleotide sequence ID" value="NZ_LCZJ02000037.1"/>
</dbReference>
<dbReference type="Proteomes" id="UP000054709">
    <property type="component" value="Unassembled WGS sequence"/>
</dbReference>
<dbReference type="InterPro" id="IPR002347">
    <property type="entry name" value="SDR_fam"/>
</dbReference>
<dbReference type="PRINTS" id="PR00081">
    <property type="entry name" value="GDHRDH"/>
</dbReference>
<dbReference type="PRINTS" id="PR00080">
    <property type="entry name" value="SDRFAMILY"/>
</dbReference>
<comment type="similarity">
    <text evidence="1">Belongs to the short-chain dehydrogenases/reductases (SDR) family.</text>
</comment>
<dbReference type="Gene3D" id="3.40.50.720">
    <property type="entry name" value="NAD(P)-binding Rossmann-like Domain"/>
    <property type="match status" value="1"/>
</dbReference>
<keyword evidence="4" id="KW-1185">Reference proteome</keyword>
<dbReference type="PROSITE" id="PS00061">
    <property type="entry name" value="ADH_SHORT"/>
    <property type="match status" value="1"/>
</dbReference>
<protein>
    <submittedName>
        <fullName evidence="3">Short-chain dehydrogenase</fullName>
    </submittedName>
</protein>
<reference evidence="3 4" key="1">
    <citation type="journal article" date="2015" name="Int. Biodeterior. Biodegradation">
        <title>Physiological and genetic screening methods for the isolation of methyl tert-butyl ether-degrading bacteria for bioremediation purposes.</title>
        <authorList>
            <person name="Guisado I.M."/>
            <person name="Purswani J."/>
            <person name="Gonzalez Lopez J."/>
            <person name="Pozo C."/>
        </authorList>
    </citation>
    <scope>NUCLEOTIDE SEQUENCE [LARGE SCALE GENOMIC DNA]</scope>
    <source>
        <strain evidence="3 4">SH7</strain>
    </source>
</reference>
<dbReference type="AlphaFoldDB" id="A0A0W1ARV9"/>